<feature type="non-terminal residue" evidence="9">
    <location>
        <position position="1"/>
    </location>
</feature>
<evidence type="ECO:0000256" key="7">
    <source>
        <dbReference type="SAM" id="Phobius"/>
    </source>
</evidence>
<dbReference type="RefSeq" id="WP_004559424.1">
    <property type="nucleotide sequence ID" value="NZ_AOUO01000591.1"/>
</dbReference>
<feature type="transmembrane region" description="Helical" evidence="7">
    <location>
        <begin position="176"/>
        <end position="197"/>
    </location>
</feature>
<keyword evidence="4 7" id="KW-0812">Transmembrane</keyword>
<keyword evidence="6 7" id="KW-0472">Membrane</keyword>
<comment type="subcellular location">
    <subcellularLocation>
        <location evidence="1">Cell membrane</location>
        <topology evidence="1">Multi-pass membrane protein</topology>
    </subcellularLocation>
</comment>
<feature type="transmembrane region" description="Helical" evidence="7">
    <location>
        <begin position="36"/>
        <end position="62"/>
    </location>
</feature>
<feature type="transmembrane region" description="Helical" evidence="7">
    <location>
        <begin position="250"/>
        <end position="269"/>
    </location>
</feature>
<comment type="caution">
    <text evidence="9">The sequence shown here is derived from an EMBL/GenBank/DDBJ whole genome shotgun (WGS) entry which is preliminary data.</text>
</comment>
<dbReference type="SUPFAM" id="SSF82866">
    <property type="entry name" value="Multidrug efflux transporter AcrB transmembrane domain"/>
    <property type="match status" value="1"/>
</dbReference>
<dbReference type="GO" id="GO:0005886">
    <property type="term" value="C:plasma membrane"/>
    <property type="evidence" value="ECO:0007669"/>
    <property type="project" value="UniProtKB-SubCell"/>
</dbReference>
<proteinExistence type="inferred from homology"/>
<evidence type="ECO:0000313" key="9">
    <source>
        <dbReference type="EMBL" id="EOD63781.1"/>
    </source>
</evidence>
<evidence type="ECO:0000256" key="2">
    <source>
        <dbReference type="ARBA" id="ARBA00010157"/>
    </source>
</evidence>
<dbReference type="PANTHER" id="PTHR33406:SF6">
    <property type="entry name" value="MEMBRANE PROTEIN YDGH-RELATED"/>
    <property type="match status" value="1"/>
</dbReference>
<keyword evidence="10" id="KW-1185">Reference proteome</keyword>
<dbReference type="Gene3D" id="1.20.1640.10">
    <property type="entry name" value="Multidrug efflux transporter AcrB transmembrane domain"/>
    <property type="match status" value="1"/>
</dbReference>
<evidence type="ECO:0000259" key="8">
    <source>
        <dbReference type="Pfam" id="PF03176"/>
    </source>
</evidence>
<reference evidence="9 10" key="1">
    <citation type="submission" date="2013-02" db="EMBL/GenBank/DDBJ databases">
        <title>Draft genome sequence of Amycolatopsis vancoresmycina strain DSM 44592T.</title>
        <authorList>
            <person name="Kumar S."/>
            <person name="Kaur N."/>
            <person name="Kaur C."/>
            <person name="Raghava G.P.S."/>
            <person name="Mayilraj S."/>
        </authorList>
    </citation>
    <scope>NUCLEOTIDE SEQUENCE [LARGE SCALE GENOMIC DNA]</scope>
    <source>
        <strain evidence="9 10">DSM 44592</strain>
    </source>
</reference>
<accession>R1HTU8</accession>
<feature type="domain" description="Membrane transport protein MMPL" evidence="8">
    <location>
        <begin position="126"/>
        <end position="285"/>
    </location>
</feature>
<dbReference type="InterPro" id="IPR004869">
    <property type="entry name" value="MMPL_dom"/>
</dbReference>
<feature type="transmembrane region" description="Helical" evidence="7">
    <location>
        <begin position="217"/>
        <end position="238"/>
    </location>
</feature>
<dbReference type="AlphaFoldDB" id="R1HTU8"/>
<dbReference type="EMBL" id="AOUO01000591">
    <property type="protein sequence ID" value="EOD63781.1"/>
    <property type="molecule type" value="Genomic_DNA"/>
</dbReference>
<dbReference type="InterPro" id="IPR050545">
    <property type="entry name" value="Mycobact_MmpL"/>
</dbReference>
<evidence type="ECO:0000256" key="5">
    <source>
        <dbReference type="ARBA" id="ARBA00022989"/>
    </source>
</evidence>
<dbReference type="OrthoDB" id="3609744at2"/>
<evidence type="ECO:0000313" key="10">
    <source>
        <dbReference type="Proteomes" id="UP000014139"/>
    </source>
</evidence>
<feature type="transmembrane region" description="Helical" evidence="7">
    <location>
        <begin position="149"/>
        <end position="170"/>
    </location>
</feature>
<evidence type="ECO:0000256" key="1">
    <source>
        <dbReference type="ARBA" id="ARBA00004651"/>
    </source>
</evidence>
<gene>
    <name evidence="9" type="ORF">H480_35213</name>
</gene>
<feature type="transmembrane region" description="Helical" evidence="7">
    <location>
        <begin position="83"/>
        <end position="104"/>
    </location>
</feature>
<comment type="similarity">
    <text evidence="2">Belongs to the resistance-nodulation-cell division (RND) (TC 2.A.6) family. MmpL subfamily.</text>
</comment>
<dbReference type="eggNOG" id="COG0342">
    <property type="taxonomic scope" value="Bacteria"/>
</dbReference>
<dbReference type="PANTHER" id="PTHR33406">
    <property type="entry name" value="MEMBRANE PROTEIN MJ1562-RELATED"/>
    <property type="match status" value="1"/>
</dbReference>
<sequence length="292" mass="30274">VASTAGNAALVSGSGVAASLAALALAGTAELRPLATAVLVTVLVSAVAALSLLPALNDLVLSAPKPLPRQPPSQWKVGAPPRFVRPAMIAAGVLVLGAAAVHGSLRIFAPGHPGSRPLAEDVDAGGVVVLLLMLGVATLVVYRRPVVALSTLLLNGVAALAGLGMLALLVDPLPGWAPMVLVVVLLVPANHLQVYLLHRLRSETLAGMSRRNTVADACRRAWSASGGALLVTVVMWLVWGLTESGDVREFALATAAILVVDTFVVRFYLLPRLAVLGGRTNWWRIRGPKDAR</sequence>
<evidence type="ECO:0000256" key="4">
    <source>
        <dbReference type="ARBA" id="ARBA00022692"/>
    </source>
</evidence>
<organism evidence="9 10">
    <name type="scientific">Amycolatopsis vancoresmycina DSM 44592</name>
    <dbReference type="NCBI Taxonomy" id="1292037"/>
    <lineage>
        <taxon>Bacteria</taxon>
        <taxon>Bacillati</taxon>
        <taxon>Actinomycetota</taxon>
        <taxon>Actinomycetes</taxon>
        <taxon>Pseudonocardiales</taxon>
        <taxon>Pseudonocardiaceae</taxon>
        <taxon>Amycolatopsis</taxon>
    </lineage>
</organism>
<feature type="transmembrane region" description="Helical" evidence="7">
    <location>
        <begin position="124"/>
        <end position="142"/>
    </location>
</feature>
<evidence type="ECO:0000256" key="6">
    <source>
        <dbReference type="ARBA" id="ARBA00023136"/>
    </source>
</evidence>
<keyword evidence="5 7" id="KW-1133">Transmembrane helix</keyword>
<keyword evidence="3" id="KW-1003">Cell membrane</keyword>
<dbReference type="Proteomes" id="UP000014139">
    <property type="component" value="Unassembled WGS sequence"/>
</dbReference>
<name>R1HTU8_9PSEU</name>
<dbReference type="Pfam" id="PF03176">
    <property type="entry name" value="MMPL"/>
    <property type="match status" value="2"/>
</dbReference>
<dbReference type="PATRIC" id="fig|1292037.4.peg.6606"/>
<feature type="domain" description="Membrane transport protein MMPL" evidence="8">
    <location>
        <begin position="4"/>
        <end position="60"/>
    </location>
</feature>
<evidence type="ECO:0000256" key="3">
    <source>
        <dbReference type="ARBA" id="ARBA00022475"/>
    </source>
</evidence>
<protein>
    <recommendedName>
        <fullName evidence="8">Membrane transport protein MMPL domain-containing protein</fullName>
    </recommendedName>
</protein>